<reference evidence="1" key="1">
    <citation type="submission" date="2020-07" db="EMBL/GenBank/DDBJ databases">
        <title>The High-quality genome of the commercially important snow crab, Chionoecetes opilio.</title>
        <authorList>
            <person name="Jeong J.-H."/>
            <person name="Ryu S."/>
        </authorList>
    </citation>
    <scope>NUCLEOTIDE SEQUENCE</scope>
    <source>
        <strain evidence="1">MADBK_172401_WGS</strain>
        <tissue evidence="1">Digestive gland</tissue>
    </source>
</reference>
<organism evidence="1 2">
    <name type="scientific">Chionoecetes opilio</name>
    <name type="common">Atlantic snow crab</name>
    <name type="synonym">Cancer opilio</name>
    <dbReference type="NCBI Taxonomy" id="41210"/>
    <lineage>
        <taxon>Eukaryota</taxon>
        <taxon>Metazoa</taxon>
        <taxon>Ecdysozoa</taxon>
        <taxon>Arthropoda</taxon>
        <taxon>Crustacea</taxon>
        <taxon>Multicrustacea</taxon>
        <taxon>Malacostraca</taxon>
        <taxon>Eumalacostraca</taxon>
        <taxon>Eucarida</taxon>
        <taxon>Decapoda</taxon>
        <taxon>Pleocyemata</taxon>
        <taxon>Brachyura</taxon>
        <taxon>Eubrachyura</taxon>
        <taxon>Majoidea</taxon>
        <taxon>Majidae</taxon>
        <taxon>Chionoecetes</taxon>
    </lineage>
</organism>
<dbReference type="InterPro" id="IPR012674">
    <property type="entry name" value="Calycin"/>
</dbReference>
<evidence type="ECO:0000313" key="1">
    <source>
        <dbReference type="EMBL" id="KAG0717946.1"/>
    </source>
</evidence>
<comment type="caution">
    <text evidence="1">The sequence shown here is derived from an EMBL/GenBank/DDBJ whole genome shotgun (WGS) entry which is preliminary data.</text>
</comment>
<dbReference type="OrthoDB" id="412780at2759"/>
<dbReference type="AlphaFoldDB" id="A0A8J5CR91"/>
<accession>A0A8J5CR91</accession>
<dbReference type="EMBL" id="JACEEZ010016852">
    <property type="protein sequence ID" value="KAG0717946.1"/>
    <property type="molecule type" value="Genomic_DNA"/>
</dbReference>
<evidence type="ECO:0000313" key="2">
    <source>
        <dbReference type="Proteomes" id="UP000770661"/>
    </source>
</evidence>
<dbReference type="Proteomes" id="UP000770661">
    <property type="component" value="Unassembled WGS sequence"/>
</dbReference>
<dbReference type="Gene3D" id="2.40.128.20">
    <property type="match status" value="1"/>
</dbReference>
<protein>
    <submittedName>
        <fullName evidence="1">Uncharacterized protein</fullName>
    </submittedName>
</protein>
<keyword evidence="2" id="KW-1185">Reference proteome</keyword>
<proteinExistence type="predicted"/>
<name>A0A8J5CR91_CHIOP</name>
<sequence>MIVLFVVMVFFVFSYMLPLLREMEHRDALLLNATLRQVMLYCVSDCDNNASKFMSETLLQGLLLENATERQDQERQGKGAATPVEPDWSLVLGTFHHFKDENFEEFLIMAGLSFFLRALILNTSPAITFDRVFQGDDYYYDLTDDDFPDTKYVEVEGGGGGGGGVGEGEEERSAFQMVLTTSSVVTLTQRFRLGRPFTKQDYDGTPSKNTYVYRAATVLVHFKEKEVMNTTIIHTFDPAGLVTTIISGRNGMQARRHFRRAGGIV</sequence>
<dbReference type="SUPFAM" id="SSF50814">
    <property type="entry name" value="Lipocalins"/>
    <property type="match status" value="2"/>
</dbReference>
<gene>
    <name evidence="1" type="ORF">GWK47_053406</name>
</gene>